<evidence type="ECO:0000313" key="2">
    <source>
        <dbReference type="EMBL" id="NLR23792.1"/>
    </source>
</evidence>
<reference evidence="3 5" key="2">
    <citation type="submission" date="2023-10" db="EMBL/GenBank/DDBJ databases">
        <title>To unveil natural product biosynthetic capacity in Pseudoalteromonas.</title>
        <authorList>
            <person name="Wang J."/>
        </authorList>
    </citation>
    <scope>NUCLEOTIDE SEQUENCE [LARGE SCALE GENOMIC DNA]</scope>
    <source>
        <strain evidence="3 5">DSM 15914</strain>
    </source>
</reference>
<dbReference type="GeneID" id="67500149"/>
<dbReference type="Proteomes" id="UP001304419">
    <property type="component" value="Chromosome 1"/>
</dbReference>
<sequence length="168" mass="18628">MSVSMTLALTSIDAAAESNPKIYRWKDKNGHWVYSDVPQPGSKEVKLNASALTMPSVDTKILEQMDTTPTIQYTAKITSPEHEQTIRDNSGSVYVTGTIEPRFTQGLSVQLFLNGTATGPKQTNTQFALRGIDRGEHSVVMKVFNQKGMLVAQSDVHKFFLHRNTVNN</sequence>
<proteinExistence type="predicted"/>
<organism evidence="2 4">
    <name type="scientific">Pseudoalteromonas maricaloris</name>
    <dbReference type="NCBI Taxonomy" id="184924"/>
    <lineage>
        <taxon>Bacteria</taxon>
        <taxon>Pseudomonadati</taxon>
        <taxon>Pseudomonadota</taxon>
        <taxon>Gammaproteobacteria</taxon>
        <taxon>Alteromonadales</taxon>
        <taxon>Pseudoalteromonadaceae</taxon>
        <taxon>Pseudoalteromonas</taxon>
    </lineage>
</organism>
<evidence type="ECO:0000313" key="3">
    <source>
        <dbReference type="EMBL" id="WOX28862.1"/>
    </source>
</evidence>
<dbReference type="AlphaFoldDB" id="A0A8I2H828"/>
<feature type="domain" description="DUF4124" evidence="1">
    <location>
        <begin position="21"/>
        <end position="50"/>
    </location>
</feature>
<dbReference type="EMBL" id="CP137578">
    <property type="protein sequence ID" value="WOX28862.1"/>
    <property type="molecule type" value="Genomic_DNA"/>
</dbReference>
<gene>
    <name evidence="2" type="ORF">F9Y85_21205</name>
    <name evidence="3" type="ORF">R5H13_00850</name>
</gene>
<accession>A0A8I2H828</accession>
<reference evidence="2" key="1">
    <citation type="submission" date="2019-10" db="EMBL/GenBank/DDBJ databases">
        <authorList>
            <person name="Paulsen S."/>
        </authorList>
    </citation>
    <scope>NUCLEOTIDE SEQUENCE</scope>
    <source>
        <strain evidence="2">LMG 19692</strain>
    </source>
</reference>
<dbReference type="Proteomes" id="UP000646877">
    <property type="component" value="Unassembled WGS sequence"/>
</dbReference>
<name>A0A8I2H828_9GAMM</name>
<protein>
    <submittedName>
        <fullName evidence="2">DUF4124 domain-containing protein</fullName>
    </submittedName>
</protein>
<evidence type="ECO:0000313" key="5">
    <source>
        <dbReference type="Proteomes" id="UP001304419"/>
    </source>
</evidence>
<dbReference type="Pfam" id="PF13511">
    <property type="entry name" value="DUF4124"/>
    <property type="match status" value="1"/>
</dbReference>
<dbReference type="EMBL" id="WEIA01000019">
    <property type="protein sequence ID" value="NLR23792.1"/>
    <property type="molecule type" value="Genomic_DNA"/>
</dbReference>
<dbReference type="InterPro" id="IPR025392">
    <property type="entry name" value="DUF4124"/>
</dbReference>
<dbReference type="RefSeq" id="WP_039494748.1">
    <property type="nucleotide sequence ID" value="NZ_CBCSDF010000022.1"/>
</dbReference>
<evidence type="ECO:0000259" key="1">
    <source>
        <dbReference type="Pfam" id="PF13511"/>
    </source>
</evidence>
<evidence type="ECO:0000313" key="4">
    <source>
        <dbReference type="Proteomes" id="UP000646877"/>
    </source>
</evidence>
<keyword evidence="5" id="KW-1185">Reference proteome</keyword>